<sequence>MLHSASNWMSADGYGQAAPPLGTQPEPLTAWMLCKWHNATAALHQSVSDADALFSVLIGISIIV</sequence>
<dbReference type="EMBL" id="FMJC01000001">
    <property type="protein sequence ID" value="SCM70671.1"/>
    <property type="molecule type" value="Genomic_DNA"/>
</dbReference>
<organism evidence="1">
    <name type="scientific">uncultured Desulfovibrio sp</name>
    <dbReference type="NCBI Taxonomy" id="167968"/>
    <lineage>
        <taxon>Bacteria</taxon>
        <taxon>Pseudomonadati</taxon>
        <taxon>Thermodesulfobacteriota</taxon>
        <taxon>Desulfovibrionia</taxon>
        <taxon>Desulfovibrionales</taxon>
        <taxon>Desulfovibrionaceae</taxon>
        <taxon>Desulfovibrio</taxon>
        <taxon>environmental samples</taxon>
    </lineage>
</organism>
<accession>A0A212KZE1</accession>
<protein>
    <submittedName>
        <fullName evidence="1">Uncharacterized protein</fullName>
    </submittedName>
</protein>
<gene>
    <name evidence="1" type="ORF">KL86DES1_10551</name>
</gene>
<dbReference type="AlphaFoldDB" id="A0A212KZE1"/>
<evidence type="ECO:0000313" key="1">
    <source>
        <dbReference type="EMBL" id="SCM70671.1"/>
    </source>
</evidence>
<reference evidence="1" key="1">
    <citation type="submission" date="2016-08" db="EMBL/GenBank/DDBJ databases">
        <authorList>
            <person name="Seilhamer J.J."/>
        </authorList>
    </citation>
    <scope>NUCLEOTIDE SEQUENCE</scope>
    <source>
        <strain evidence="1">86-1</strain>
    </source>
</reference>
<proteinExistence type="predicted"/>
<name>A0A212KZE1_9BACT</name>